<reference evidence="3 4" key="1">
    <citation type="submission" date="2020-08" db="EMBL/GenBank/DDBJ databases">
        <title>Genome public.</title>
        <authorList>
            <person name="Liu C."/>
            <person name="Sun Q."/>
        </authorList>
    </citation>
    <scope>NUCLEOTIDE SEQUENCE [LARGE SCALE GENOMIC DNA]</scope>
    <source>
        <strain evidence="3 4">BX17</strain>
    </source>
</reference>
<evidence type="ECO:0000256" key="1">
    <source>
        <dbReference type="SAM" id="MobiDB-lite"/>
    </source>
</evidence>
<feature type="compositionally biased region" description="Polar residues" evidence="1">
    <location>
        <begin position="1"/>
        <end position="15"/>
    </location>
</feature>
<sequence length="316" mass="33745">MNYDNNLNPNDTISSLDKGMASGGGVGKQENPRQLRRRFTAAMVALLLTFLAVSSATYAWYIYNTSRHTTNVRMAAGAGVNLQISNSYSGTYGSAAVLDSFAGQLVPVSTNRISGGFQKVLGFTEGSSQSGLVASIFGSGEQTDYYQTSLFLRTNGTSTDIYLSDIGFEDSDEKNPISSAIRVGLVVHQAGQNQSVDGEYIFAISDKKNPQADYNTATGREGYVLDSSRTDGSTVAFSPYTTDAYCEYNKNTGTVTLKDSSLKLCTITGAGDGAVGTPVEIEIYIWLEGCDEDCTANLCSQTLRNLAVSFAGVNNE</sequence>
<dbReference type="Proteomes" id="UP000652847">
    <property type="component" value="Unassembled WGS sequence"/>
</dbReference>
<dbReference type="RefSeq" id="WP_186901314.1">
    <property type="nucleotide sequence ID" value="NZ_JACOOT010000019.1"/>
</dbReference>
<proteinExistence type="predicted"/>
<evidence type="ECO:0000256" key="2">
    <source>
        <dbReference type="SAM" id="Phobius"/>
    </source>
</evidence>
<protein>
    <submittedName>
        <fullName evidence="3">Uncharacterized protein</fullName>
    </submittedName>
</protein>
<feature type="region of interest" description="Disordered" evidence="1">
    <location>
        <begin position="1"/>
        <end position="32"/>
    </location>
</feature>
<dbReference type="EMBL" id="JACOOT010000019">
    <property type="protein sequence ID" value="MBC5651216.1"/>
    <property type="molecule type" value="Genomic_DNA"/>
</dbReference>
<feature type="transmembrane region" description="Helical" evidence="2">
    <location>
        <begin position="39"/>
        <end position="63"/>
    </location>
</feature>
<organism evidence="3 4">
    <name type="scientific">Blautia segnis</name>
    <dbReference type="NCBI Taxonomy" id="2763030"/>
    <lineage>
        <taxon>Bacteria</taxon>
        <taxon>Bacillati</taxon>
        <taxon>Bacillota</taxon>
        <taxon>Clostridia</taxon>
        <taxon>Lachnospirales</taxon>
        <taxon>Lachnospiraceae</taxon>
        <taxon>Blautia</taxon>
    </lineage>
</organism>
<evidence type="ECO:0000313" key="3">
    <source>
        <dbReference type="EMBL" id="MBC5651216.1"/>
    </source>
</evidence>
<evidence type="ECO:0000313" key="4">
    <source>
        <dbReference type="Proteomes" id="UP000652847"/>
    </source>
</evidence>
<keyword evidence="2" id="KW-1133">Transmembrane helix</keyword>
<comment type="caution">
    <text evidence="3">The sequence shown here is derived from an EMBL/GenBank/DDBJ whole genome shotgun (WGS) entry which is preliminary data.</text>
</comment>
<accession>A0A8I0DR70</accession>
<gene>
    <name evidence="3" type="ORF">H8S54_08870</name>
</gene>
<keyword evidence="4" id="KW-1185">Reference proteome</keyword>
<keyword evidence="2" id="KW-0472">Membrane</keyword>
<keyword evidence="2" id="KW-0812">Transmembrane</keyword>
<dbReference type="AlphaFoldDB" id="A0A8I0DR70"/>
<name>A0A8I0DR70_9FIRM</name>